<dbReference type="InterPro" id="IPR038488">
    <property type="entry name" value="Integrase_DNA-bd_sf"/>
</dbReference>
<proteinExistence type="predicted"/>
<dbReference type="EMBL" id="QYYH01000068">
    <property type="protein sequence ID" value="RJY13166.1"/>
    <property type="molecule type" value="Genomic_DNA"/>
</dbReference>
<dbReference type="Proteomes" id="UP000273022">
    <property type="component" value="Unassembled WGS sequence"/>
</dbReference>
<feature type="domain" description="Integrase DNA-binding" evidence="1">
    <location>
        <begin position="7"/>
        <end position="55"/>
    </location>
</feature>
<name>A0A3A6U571_9GAMM</name>
<dbReference type="AlphaFoldDB" id="A0A3A6U571"/>
<dbReference type="Gene3D" id="3.30.160.390">
    <property type="entry name" value="Integrase, DNA-binding domain"/>
    <property type="match status" value="1"/>
</dbReference>
<dbReference type="OrthoDB" id="9795573at2"/>
<dbReference type="Pfam" id="PF13356">
    <property type="entry name" value="Arm-DNA-bind_3"/>
    <property type="match status" value="1"/>
</dbReference>
<sequence length="66" mass="7339">MGVLNKLTVKGIASLKAAESAIRKSDGGGLYVLVKPNQTKFWEFRYTKPSTKKKTFRDVAVQIIPL</sequence>
<accession>A0A3A6U571</accession>
<comment type="caution">
    <text evidence="2">The sequence shown here is derived from an EMBL/GenBank/DDBJ whole genome shotgun (WGS) entry which is preliminary data.</text>
</comment>
<evidence type="ECO:0000259" key="1">
    <source>
        <dbReference type="Pfam" id="PF13356"/>
    </source>
</evidence>
<gene>
    <name evidence="2" type="ORF">D5R81_11655</name>
</gene>
<dbReference type="RefSeq" id="WP_121853811.1">
    <property type="nucleotide sequence ID" value="NZ_CP037952.1"/>
</dbReference>
<organism evidence="2 3">
    <name type="scientific">Parashewanella spongiae</name>
    <dbReference type="NCBI Taxonomy" id="342950"/>
    <lineage>
        <taxon>Bacteria</taxon>
        <taxon>Pseudomonadati</taxon>
        <taxon>Pseudomonadota</taxon>
        <taxon>Gammaproteobacteria</taxon>
        <taxon>Alteromonadales</taxon>
        <taxon>Shewanellaceae</taxon>
        <taxon>Parashewanella</taxon>
    </lineage>
</organism>
<evidence type="ECO:0000313" key="2">
    <source>
        <dbReference type="EMBL" id="RJY13166.1"/>
    </source>
</evidence>
<reference evidence="2 3" key="1">
    <citation type="submission" date="2018-09" db="EMBL/GenBank/DDBJ databases">
        <title>Phylogeny of the Shewanellaceae, and recommendation for two new genera, Pseudoshewanella and Parashewanella.</title>
        <authorList>
            <person name="Wang G."/>
        </authorList>
    </citation>
    <scope>NUCLEOTIDE SEQUENCE [LARGE SCALE GENOMIC DNA]</scope>
    <source>
        <strain evidence="2 3">KCTC 22492</strain>
    </source>
</reference>
<dbReference type="InterPro" id="IPR025166">
    <property type="entry name" value="Integrase_DNA_bind_dom"/>
</dbReference>
<keyword evidence="3" id="KW-1185">Reference proteome</keyword>
<evidence type="ECO:0000313" key="3">
    <source>
        <dbReference type="Proteomes" id="UP000273022"/>
    </source>
</evidence>
<protein>
    <submittedName>
        <fullName evidence="2">DUF4102 domain-containing protein</fullName>
    </submittedName>
</protein>